<keyword evidence="3" id="KW-1185">Reference proteome</keyword>
<sequence>MKGFKHGCPAEGGRTRSGSQAASISHSVCVSTSGSPEAVRRSTKAAIRRISDRTWAIPSFLSPHPPPSLASCGHHKANRNSFFAVLASISDALEEEEAKRDERGSLVLSSPPQQKK</sequence>
<proteinExistence type="predicted"/>
<evidence type="ECO:0000256" key="1">
    <source>
        <dbReference type="SAM" id="MobiDB-lite"/>
    </source>
</evidence>
<protein>
    <submittedName>
        <fullName evidence="2">Uncharacterized protein</fullName>
    </submittedName>
</protein>
<dbReference type="Proteomes" id="UP000314294">
    <property type="component" value="Unassembled WGS sequence"/>
</dbReference>
<organism evidence="2 3">
    <name type="scientific">Liparis tanakae</name>
    <name type="common">Tanaka's snailfish</name>
    <dbReference type="NCBI Taxonomy" id="230148"/>
    <lineage>
        <taxon>Eukaryota</taxon>
        <taxon>Metazoa</taxon>
        <taxon>Chordata</taxon>
        <taxon>Craniata</taxon>
        <taxon>Vertebrata</taxon>
        <taxon>Euteleostomi</taxon>
        <taxon>Actinopterygii</taxon>
        <taxon>Neopterygii</taxon>
        <taxon>Teleostei</taxon>
        <taxon>Neoteleostei</taxon>
        <taxon>Acanthomorphata</taxon>
        <taxon>Eupercaria</taxon>
        <taxon>Perciformes</taxon>
        <taxon>Cottioidei</taxon>
        <taxon>Cottales</taxon>
        <taxon>Liparidae</taxon>
        <taxon>Liparis</taxon>
    </lineage>
</organism>
<comment type="caution">
    <text evidence="2">The sequence shown here is derived from an EMBL/GenBank/DDBJ whole genome shotgun (WGS) entry which is preliminary data.</text>
</comment>
<gene>
    <name evidence="2" type="ORF">EYF80_046701</name>
</gene>
<evidence type="ECO:0000313" key="3">
    <source>
        <dbReference type="Proteomes" id="UP000314294"/>
    </source>
</evidence>
<feature type="compositionally biased region" description="Polar residues" evidence="1">
    <location>
        <begin position="107"/>
        <end position="116"/>
    </location>
</feature>
<name>A0A4Z2FPG5_9TELE</name>
<dbReference type="EMBL" id="SRLO01000989">
    <property type="protein sequence ID" value="TNN43117.1"/>
    <property type="molecule type" value="Genomic_DNA"/>
</dbReference>
<evidence type="ECO:0000313" key="2">
    <source>
        <dbReference type="EMBL" id="TNN43117.1"/>
    </source>
</evidence>
<reference evidence="2 3" key="1">
    <citation type="submission" date="2019-03" db="EMBL/GenBank/DDBJ databases">
        <title>First draft genome of Liparis tanakae, snailfish: a comprehensive survey of snailfish specific genes.</title>
        <authorList>
            <person name="Kim W."/>
            <person name="Song I."/>
            <person name="Jeong J.-H."/>
            <person name="Kim D."/>
            <person name="Kim S."/>
            <person name="Ryu S."/>
            <person name="Song J.Y."/>
            <person name="Lee S.K."/>
        </authorList>
    </citation>
    <scope>NUCLEOTIDE SEQUENCE [LARGE SCALE GENOMIC DNA]</scope>
    <source>
        <tissue evidence="2">Muscle</tissue>
    </source>
</reference>
<accession>A0A4Z2FPG5</accession>
<feature type="region of interest" description="Disordered" evidence="1">
    <location>
        <begin position="1"/>
        <end position="45"/>
    </location>
</feature>
<dbReference type="AlphaFoldDB" id="A0A4Z2FPG5"/>
<feature type="region of interest" description="Disordered" evidence="1">
    <location>
        <begin position="96"/>
        <end position="116"/>
    </location>
</feature>
<feature type="compositionally biased region" description="Polar residues" evidence="1">
    <location>
        <begin position="16"/>
        <end position="35"/>
    </location>
</feature>